<gene>
    <name evidence="1" type="ORF">TNCT_2331</name>
</gene>
<accession>A0A8X6INF8</accession>
<sequence length="112" mass="12956">MFSGDERGVFVNQKRYDCLIPLAEWSVSDHVLTFNHVIGSRQGGGGFQAVWYLNKMCLHSGLAFRSNLLDDHFLSNYVNVMPLLIFANKTCYAQEYFYSNVFLTFLDCYEMD</sequence>
<evidence type="ECO:0000313" key="1">
    <source>
        <dbReference type="EMBL" id="GFR08070.1"/>
    </source>
</evidence>
<keyword evidence="2" id="KW-1185">Reference proteome</keyword>
<evidence type="ECO:0000313" key="2">
    <source>
        <dbReference type="Proteomes" id="UP000887116"/>
    </source>
</evidence>
<name>A0A8X6INF8_TRICU</name>
<protein>
    <submittedName>
        <fullName evidence="1">Uncharacterized protein</fullName>
    </submittedName>
</protein>
<reference evidence="1" key="1">
    <citation type="submission" date="2020-07" db="EMBL/GenBank/DDBJ databases">
        <title>Multicomponent nature underlies the extraordinary mechanical properties of spider dragline silk.</title>
        <authorList>
            <person name="Kono N."/>
            <person name="Nakamura H."/>
            <person name="Mori M."/>
            <person name="Yoshida Y."/>
            <person name="Ohtoshi R."/>
            <person name="Malay A.D."/>
            <person name="Moran D.A.P."/>
            <person name="Tomita M."/>
            <person name="Numata K."/>
            <person name="Arakawa K."/>
        </authorList>
    </citation>
    <scope>NUCLEOTIDE SEQUENCE</scope>
</reference>
<comment type="caution">
    <text evidence="1">The sequence shown here is derived from an EMBL/GenBank/DDBJ whole genome shotgun (WGS) entry which is preliminary data.</text>
</comment>
<dbReference type="AlphaFoldDB" id="A0A8X6INF8"/>
<organism evidence="1 2">
    <name type="scientific">Trichonephila clavata</name>
    <name type="common">Joro spider</name>
    <name type="synonym">Nephila clavata</name>
    <dbReference type="NCBI Taxonomy" id="2740835"/>
    <lineage>
        <taxon>Eukaryota</taxon>
        <taxon>Metazoa</taxon>
        <taxon>Ecdysozoa</taxon>
        <taxon>Arthropoda</taxon>
        <taxon>Chelicerata</taxon>
        <taxon>Arachnida</taxon>
        <taxon>Araneae</taxon>
        <taxon>Araneomorphae</taxon>
        <taxon>Entelegynae</taxon>
        <taxon>Araneoidea</taxon>
        <taxon>Nephilidae</taxon>
        <taxon>Trichonephila</taxon>
    </lineage>
</organism>
<dbReference type="EMBL" id="BMAO01006370">
    <property type="protein sequence ID" value="GFR08070.1"/>
    <property type="molecule type" value="Genomic_DNA"/>
</dbReference>
<dbReference type="Proteomes" id="UP000887116">
    <property type="component" value="Unassembled WGS sequence"/>
</dbReference>
<proteinExistence type="predicted"/>